<evidence type="ECO:0000256" key="5">
    <source>
        <dbReference type="ARBA" id="ARBA00023136"/>
    </source>
</evidence>
<keyword evidence="6" id="KW-0813">Transport</keyword>
<comment type="caution">
    <text evidence="8">The sequence shown here is derived from an EMBL/GenBank/DDBJ whole genome shotgun (WGS) entry which is preliminary data.</text>
</comment>
<protein>
    <submittedName>
        <fullName evidence="8">ABC transporter permease</fullName>
    </submittedName>
</protein>
<feature type="transmembrane region" description="Helical" evidence="6">
    <location>
        <begin position="154"/>
        <end position="177"/>
    </location>
</feature>
<keyword evidence="3 6" id="KW-0812">Transmembrane</keyword>
<dbReference type="PANTHER" id="PTHR46795:SF2">
    <property type="entry name" value="ABC TRANSPORTER, PERMEASE PROTEIN"/>
    <property type="match status" value="1"/>
</dbReference>
<evidence type="ECO:0000256" key="1">
    <source>
        <dbReference type="ARBA" id="ARBA00004651"/>
    </source>
</evidence>
<feature type="transmembrane region" description="Helical" evidence="6">
    <location>
        <begin position="198"/>
        <end position="217"/>
    </location>
</feature>
<feature type="transmembrane region" description="Helical" evidence="6">
    <location>
        <begin position="623"/>
        <end position="645"/>
    </location>
</feature>
<keyword evidence="4 6" id="KW-1133">Transmembrane helix</keyword>
<dbReference type="EMBL" id="NUYN01000012">
    <property type="protein sequence ID" value="PFN27408.1"/>
    <property type="molecule type" value="Genomic_DNA"/>
</dbReference>
<dbReference type="InterPro" id="IPR027022">
    <property type="entry name" value="ABC_permease_BceB-typ"/>
</dbReference>
<reference evidence="8 9" key="1">
    <citation type="submission" date="2017-09" db="EMBL/GenBank/DDBJ databases">
        <title>Large-scale bioinformatics analysis of Bacillus genomes uncovers conserved roles of natural products in bacterial physiology.</title>
        <authorList>
            <consortium name="Agbiome Team Llc"/>
            <person name="Bleich R.M."/>
            <person name="Grubbs K.J."/>
            <person name="Santa Maria K.C."/>
            <person name="Allen S.E."/>
            <person name="Farag S."/>
            <person name="Shank E.A."/>
            <person name="Bowers A."/>
        </authorList>
    </citation>
    <scope>NUCLEOTIDE SEQUENCE [LARGE SCALE GENOMIC DNA]</scope>
    <source>
        <strain evidence="8 9">AFS076905</strain>
    </source>
</reference>
<proteinExistence type="inferred from homology"/>
<organism evidence="8 9">
    <name type="scientific">Bacillus cereus</name>
    <dbReference type="NCBI Taxonomy" id="1396"/>
    <lineage>
        <taxon>Bacteria</taxon>
        <taxon>Bacillati</taxon>
        <taxon>Bacillota</taxon>
        <taxon>Bacilli</taxon>
        <taxon>Bacillales</taxon>
        <taxon>Bacillaceae</taxon>
        <taxon>Bacillus</taxon>
        <taxon>Bacillus cereus group</taxon>
    </lineage>
</organism>
<gene>
    <name evidence="8" type="ORF">COJ50_08335</name>
</gene>
<dbReference type="RefSeq" id="WP_098540177.1">
    <property type="nucleotide sequence ID" value="NZ_NUYN01000012.1"/>
</dbReference>
<evidence type="ECO:0000256" key="3">
    <source>
        <dbReference type="ARBA" id="ARBA00022692"/>
    </source>
</evidence>
<feature type="transmembrane region" description="Helical" evidence="6">
    <location>
        <begin position="106"/>
        <end position="134"/>
    </location>
</feature>
<dbReference type="Pfam" id="PF02687">
    <property type="entry name" value="FtsX"/>
    <property type="match status" value="1"/>
</dbReference>
<sequence>MTFWQFAFKNVSRNSRAYFAYFVSSAFSIMVFFSFTVYAYHPRLQIMNKLQEQDPLMNLAGMAQFVIVLFSFFFLLYSIGTFLNVRKQQFGVLTVLGISHKQLKRLLFTENMIIGMLAIFAGIQGGLVFSNFFLLVTSKLTNAKGLYLYWPTEAIIVTTVTFIILFFIVSTFTPMFIRTRKTTRLIKNNKKEKDEKRPSILISLFALICLGLCYYIAGYPQGYVTEKNVQNGSVYLIILSILPLVIVGTYLFFSQTFLLFIFILKKRRKFYMKQINMLWISDLASRTRSNINVLFIVSMLSALAFTIIIGLFAANNNTKAAIVEQYPFPFTYTSKGENPFEQKHIATIETELTNANFQYNKHKVTVLKDTALNKDITLIKMSDYNTLAKQLKRPEITLDSTQVYIISQYSPELLNLVSNPFAKQNTITLGSNKKEFHIKGFINKGIEPSFLFPHIIVVQDYVFDNMIPHIETTIVYNYFVENWESAIVPTKNILKHILNDTDSFREAYKDTDLPFAIYTAADDLHYSKGTSIATFFIWTFLGFIFFIGAASVLYFRMYNDLTTEKQKYITITKLGLTESEMFRSATIQLGILFFIPYIVAGIHTIFAIKFLQSMFAFSLLKELIIILTLFGIIEIIFFFLIRSLYINKLSQHIKI</sequence>
<feature type="transmembrane region" description="Helical" evidence="6">
    <location>
        <begin position="237"/>
        <end position="264"/>
    </location>
</feature>
<dbReference type="GO" id="GO:0005886">
    <property type="term" value="C:plasma membrane"/>
    <property type="evidence" value="ECO:0007669"/>
    <property type="project" value="UniProtKB-SubCell"/>
</dbReference>
<dbReference type="InterPro" id="IPR003838">
    <property type="entry name" value="ABC3_permease_C"/>
</dbReference>
<feature type="transmembrane region" description="Helical" evidence="6">
    <location>
        <begin position="589"/>
        <end position="611"/>
    </location>
</feature>
<evidence type="ECO:0000256" key="4">
    <source>
        <dbReference type="ARBA" id="ARBA00022989"/>
    </source>
</evidence>
<comment type="similarity">
    <text evidence="6">Belongs to the ABC-4 integral membrane protein family.</text>
</comment>
<feature type="transmembrane region" description="Helical" evidence="6">
    <location>
        <begin position="18"/>
        <end position="41"/>
    </location>
</feature>
<evidence type="ECO:0000259" key="7">
    <source>
        <dbReference type="Pfam" id="PF02687"/>
    </source>
</evidence>
<comment type="subcellular location">
    <subcellularLocation>
        <location evidence="1 6">Cell membrane</location>
        <topology evidence="1 6">Multi-pass membrane protein</topology>
    </subcellularLocation>
</comment>
<dbReference type="InterPro" id="IPR052536">
    <property type="entry name" value="ABC-4_Integral_Memb_Prot"/>
</dbReference>
<dbReference type="PANTHER" id="PTHR46795">
    <property type="entry name" value="ABC TRANSPORTER PERMEASE-RELATED-RELATED"/>
    <property type="match status" value="1"/>
</dbReference>
<evidence type="ECO:0000313" key="9">
    <source>
        <dbReference type="Proteomes" id="UP000225182"/>
    </source>
</evidence>
<evidence type="ECO:0000256" key="6">
    <source>
        <dbReference type="PIRNR" id="PIRNR018968"/>
    </source>
</evidence>
<accession>A0A2B1KV73</accession>
<dbReference type="Proteomes" id="UP000225182">
    <property type="component" value="Unassembled WGS sequence"/>
</dbReference>
<feature type="transmembrane region" description="Helical" evidence="6">
    <location>
        <begin position="61"/>
        <end position="85"/>
    </location>
</feature>
<feature type="transmembrane region" description="Helical" evidence="6">
    <location>
        <begin position="535"/>
        <end position="555"/>
    </location>
</feature>
<dbReference type="GO" id="GO:0055085">
    <property type="term" value="P:transmembrane transport"/>
    <property type="evidence" value="ECO:0007669"/>
    <property type="project" value="UniProtKB-UniRule"/>
</dbReference>
<evidence type="ECO:0000256" key="2">
    <source>
        <dbReference type="ARBA" id="ARBA00022475"/>
    </source>
</evidence>
<evidence type="ECO:0000313" key="8">
    <source>
        <dbReference type="EMBL" id="PFN27408.1"/>
    </source>
</evidence>
<name>A0A2B1KV73_BACCE</name>
<dbReference type="AlphaFoldDB" id="A0A2B1KV73"/>
<feature type="domain" description="ABC3 transporter permease C-terminal" evidence="7">
    <location>
        <begin position="65"/>
        <end position="178"/>
    </location>
</feature>
<keyword evidence="2 6" id="KW-1003">Cell membrane</keyword>
<feature type="transmembrane region" description="Helical" evidence="6">
    <location>
        <begin position="293"/>
        <end position="314"/>
    </location>
</feature>
<keyword evidence="5 6" id="KW-0472">Membrane</keyword>
<dbReference type="PIRSF" id="PIRSF018968">
    <property type="entry name" value="ABC_permease_BceB"/>
    <property type="match status" value="1"/>
</dbReference>